<accession>Q3A2K4</accession>
<keyword evidence="2" id="KW-0378">Hydrolase</keyword>
<dbReference type="InterPro" id="IPR003607">
    <property type="entry name" value="HD/PDEase_dom"/>
</dbReference>
<dbReference type="RefSeq" id="WP_011341916.1">
    <property type="nucleotide sequence ID" value="NC_007498.2"/>
</dbReference>
<dbReference type="PANTHER" id="PTHR35795">
    <property type="entry name" value="SLR1885 PROTEIN"/>
    <property type="match status" value="1"/>
</dbReference>
<dbReference type="Gene3D" id="1.10.3210.10">
    <property type="entry name" value="Hypothetical protein af1432"/>
    <property type="match status" value="1"/>
</dbReference>
<feature type="domain" description="HD" evidence="1">
    <location>
        <begin position="23"/>
        <end position="139"/>
    </location>
</feature>
<reference evidence="3" key="1">
    <citation type="submission" date="2005-10" db="EMBL/GenBank/DDBJ databases">
        <title>Complete sequence of Pelobacter carbinolicus DSM 2380.</title>
        <authorList>
            <person name="Copeland A."/>
            <person name="Lucas S."/>
            <person name="Lapidus A."/>
            <person name="Barry K."/>
            <person name="Detter J.C."/>
            <person name="Glavina T."/>
            <person name="Hammon N."/>
            <person name="Israni S."/>
            <person name="Pitluck S."/>
            <person name="Chertkov O."/>
            <person name="Schmutz J."/>
            <person name="Larimer F."/>
            <person name="Land M."/>
            <person name="Kyrpides N."/>
            <person name="Ivanova N."/>
            <person name="Richardson P."/>
        </authorList>
    </citation>
    <scope>NUCLEOTIDE SEQUENCE [LARGE SCALE GENOMIC DNA]</scope>
    <source>
        <strain evidence="3">DSM 2380 / NBRC 103641 / GraBd1</strain>
    </source>
</reference>
<name>Q3A2K4_SYNC1</name>
<dbReference type="OrthoDB" id="1722553at2"/>
<dbReference type="CDD" id="cd00077">
    <property type="entry name" value="HDc"/>
    <property type="match status" value="1"/>
</dbReference>
<sequence length="182" mass="20028">MIDAIALLDKYYIPASQAHRILLAHSRSVAAKATDIAGSLPDGSVDVTFVTEAALLHDIGICYTSAAALGCFGDLPYLCHGLKGRQLLEAEGLPRHALVCERHIGVGLTSAEIIRQQLPLPERDMLPTTLEEQIIAYADLFFSKNPANHGRERTPDEVRASLMRFGSDKVDIFDRWHSMFTV</sequence>
<evidence type="ECO:0000313" key="3">
    <source>
        <dbReference type="Proteomes" id="UP000002534"/>
    </source>
</evidence>
<dbReference type="Pfam" id="PF01966">
    <property type="entry name" value="HD"/>
    <property type="match status" value="1"/>
</dbReference>
<dbReference type="EMBL" id="CP000142">
    <property type="protein sequence ID" value="ABA89403.1"/>
    <property type="molecule type" value="Genomic_DNA"/>
</dbReference>
<reference evidence="2 3" key="2">
    <citation type="journal article" date="2012" name="BMC Genomics">
        <title>The genome of Pelobacter carbinolicus reveals surprising metabolic capabilities and physiological features.</title>
        <authorList>
            <person name="Aklujkar M."/>
            <person name="Haveman S.A."/>
            <person name="Didonato R.Jr."/>
            <person name="Chertkov O."/>
            <person name="Han C.S."/>
            <person name="Land M.L."/>
            <person name="Brown P."/>
            <person name="Lovley D.R."/>
        </authorList>
    </citation>
    <scope>NUCLEOTIDE SEQUENCE [LARGE SCALE GENOMIC DNA]</scope>
    <source>
        <strain evidence="3">DSM 2380 / NBRC 103641 / GraBd1</strain>
    </source>
</reference>
<dbReference type="SUPFAM" id="SSF109604">
    <property type="entry name" value="HD-domain/PDEase-like"/>
    <property type="match status" value="1"/>
</dbReference>
<dbReference type="AlphaFoldDB" id="Q3A2K4"/>
<dbReference type="STRING" id="338963.Pcar_2164"/>
<dbReference type="KEGG" id="pca:Pcar_2164"/>
<organism evidence="2 3">
    <name type="scientific">Syntrophotalea carbinolica (strain DSM 2380 / NBRC 103641 / GraBd1)</name>
    <name type="common">Pelobacter carbinolicus</name>
    <dbReference type="NCBI Taxonomy" id="338963"/>
    <lineage>
        <taxon>Bacteria</taxon>
        <taxon>Pseudomonadati</taxon>
        <taxon>Thermodesulfobacteriota</taxon>
        <taxon>Desulfuromonadia</taxon>
        <taxon>Desulfuromonadales</taxon>
        <taxon>Syntrophotaleaceae</taxon>
        <taxon>Syntrophotalea</taxon>
    </lineage>
</organism>
<dbReference type="InterPro" id="IPR006675">
    <property type="entry name" value="HDIG_dom"/>
</dbReference>
<protein>
    <submittedName>
        <fullName evidence="2">Metal-dependent phosphohydrolase</fullName>
    </submittedName>
</protein>
<dbReference type="eggNOG" id="COG2206">
    <property type="taxonomic scope" value="Bacteria"/>
</dbReference>
<dbReference type="HOGENOM" id="CLU_073842_0_1_7"/>
<dbReference type="Proteomes" id="UP000002534">
    <property type="component" value="Chromosome"/>
</dbReference>
<evidence type="ECO:0000259" key="1">
    <source>
        <dbReference type="Pfam" id="PF01966"/>
    </source>
</evidence>
<proteinExistence type="predicted"/>
<gene>
    <name evidence="2" type="ordered locus">Pcar_2164</name>
</gene>
<dbReference type="NCBIfam" id="TIGR00277">
    <property type="entry name" value="HDIG"/>
    <property type="match status" value="1"/>
</dbReference>
<dbReference type="InterPro" id="IPR051094">
    <property type="entry name" value="Diverse_Catalytic_Enzymes"/>
</dbReference>
<dbReference type="PANTHER" id="PTHR35795:SF1">
    <property type="entry name" value="BIS(5'-NUCLEOSYL)-TETRAPHOSPHATASE, SYMMETRICAL"/>
    <property type="match status" value="1"/>
</dbReference>
<dbReference type="InterPro" id="IPR006674">
    <property type="entry name" value="HD_domain"/>
</dbReference>
<evidence type="ECO:0000313" key="2">
    <source>
        <dbReference type="EMBL" id="ABA89403.1"/>
    </source>
</evidence>
<keyword evidence="3" id="KW-1185">Reference proteome</keyword>
<dbReference type="GO" id="GO:0016787">
    <property type="term" value="F:hydrolase activity"/>
    <property type="evidence" value="ECO:0007669"/>
    <property type="project" value="UniProtKB-KW"/>
</dbReference>